<proteinExistence type="predicted"/>
<keyword evidence="2" id="KW-1185">Reference proteome</keyword>
<dbReference type="Ensembl" id="ENSECRT00000029834.1">
    <property type="protein sequence ID" value="ENSECRP00000029218.1"/>
    <property type="gene ID" value="ENSECRG00000019805.1"/>
</dbReference>
<protein>
    <submittedName>
        <fullName evidence="1">Uncharacterized protein</fullName>
    </submittedName>
</protein>
<dbReference type="GeneTree" id="ENSGT00990000205656"/>
<organism evidence="1 2">
    <name type="scientific">Erpetoichthys calabaricus</name>
    <name type="common">Rope fish</name>
    <name type="synonym">Calamoichthys calabaricus</name>
    <dbReference type="NCBI Taxonomy" id="27687"/>
    <lineage>
        <taxon>Eukaryota</taxon>
        <taxon>Metazoa</taxon>
        <taxon>Chordata</taxon>
        <taxon>Craniata</taxon>
        <taxon>Vertebrata</taxon>
        <taxon>Euteleostomi</taxon>
        <taxon>Actinopterygii</taxon>
        <taxon>Polypteriformes</taxon>
        <taxon>Polypteridae</taxon>
        <taxon>Erpetoichthys</taxon>
    </lineage>
</organism>
<dbReference type="Proteomes" id="UP000694620">
    <property type="component" value="Chromosome 12"/>
</dbReference>
<evidence type="ECO:0000313" key="1">
    <source>
        <dbReference type="Ensembl" id="ENSECRP00000029218.1"/>
    </source>
</evidence>
<reference evidence="1" key="3">
    <citation type="submission" date="2025-09" db="UniProtKB">
        <authorList>
            <consortium name="Ensembl"/>
        </authorList>
    </citation>
    <scope>IDENTIFICATION</scope>
</reference>
<evidence type="ECO:0000313" key="2">
    <source>
        <dbReference type="Proteomes" id="UP000694620"/>
    </source>
</evidence>
<reference evidence="1" key="1">
    <citation type="submission" date="2021-06" db="EMBL/GenBank/DDBJ databases">
        <authorList>
            <consortium name="Wellcome Sanger Institute Data Sharing"/>
        </authorList>
    </citation>
    <scope>NUCLEOTIDE SEQUENCE [LARGE SCALE GENOMIC DNA]</scope>
</reference>
<sequence>MTSVSYVSKEEHEQTRCSLQVEVNTLTARLSELTRKHEKTCTEVKQGIQFSDLQACQISPPNSSKISSRQVLQAHELLLPSTMPVNYSMC</sequence>
<accession>A0A8C4TE59</accession>
<name>A0A8C4TE59_ERPCA</name>
<dbReference type="AlphaFoldDB" id="A0A8C4TE59"/>
<reference evidence="1" key="2">
    <citation type="submission" date="2025-08" db="UniProtKB">
        <authorList>
            <consortium name="Ensembl"/>
        </authorList>
    </citation>
    <scope>IDENTIFICATION</scope>
</reference>